<dbReference type="PANTHER" id="PTHR35767:SF1">
    <property type="entry name" value="HAPLESS PROTEIN"/>
    <property type="match status" value="1"/>
</dbReference>
<dbReference type="Proteomes" id="UP000515121">
    <property type="component" value="Unplaced"/>
</dbReference>
<sequence>MTKDLIKNLIIKCGVFSFYIEEISISVLYNLLLSRQFVVDTRRKDIFHCWPFPEKYLQICLKYGISNVLPPFEPCNSATQTTIGTVGSQQDKENVFFENKVRDIIVQEKLIKDESNSYYNEVLSKAPCLECLKSHLDNSCKHKDESNLSTDYTSNAIVPVSRQSSSVQSSYLNVYRRINSPCPKRLRHKRRKHKGRQKKRSMLDILARAKLCTLEDIYRIRCNPINVANEVVESSRLMAHVEDIKDDDEASNDNLSSKKSRSPKIKFGECISKSWNIS</sequence>
<dbReference type="AlphaFoldDB" id="A0A6P6A862"/>
<accession>A0A6P6A862</accession>
<evidence type="ECO:0000313" key="2">
    <source>
        <dbReference type="RefSeq" id="XP_022761012.1"/>
    </source>
</evidence>
<protein>
    <submittedName>
        <fullName evidence="2">Uncharacterized protein LOC111307259 isoform X1</fullName>
    </submittedName>
</protein>
<reference evidence="2" key="1">
    <citation type="submission" date="2025-08" db="UniProtKB">
        <authorList>
            <consortium name="RefSeq"/>
        </authorList>
    </citation>
    <scope>IDENTIFICATION</scope>
    <source>
        <tissue evidence="2">Fruit stalk</tissue>
    </source>
</reference>
<dbReference type="KEGG" id="dzi:111307259"/>
<proteinExistence type="predicted"/>
<dbReference type="GeneID" id="111307259"/>
<keyword evidence="1" id="KW-1185">Reference proteome</keyword>
<organism evidence="1 2">
    <name type="scientific">Durio zibethinus</name>
    <name type="common">Durian</name>
    <dbReference type="NCBI Taxonomy" id="66656"/>
    <lineage>
        <taxon>Eukaryota</taxon>
        <taxon>Viridiplantae</taxon>
        <taxon>Streptophyta</taxon>
        <taxon>Embryophyta</taxon>
        <taxon>Tracheophyta</taxon>
        <taxon>Spermatophyta</taxon>
        <taxon>Magnoliopsida</taxon>
        <taxon>eudicotyledons</taxon>
        <taxon>Gunneridae</taxon>
        <taxon>Pentapetalae</taxon>
        <taxon>rosids</taxon>
        <taxon>malvids</taxon>
        <taxon>Malvales</taxon>
        <taxon>Malvaceae</taxon>
        <taxon>Helicteroideae</taxon>
        <taxon>Durio</taxon>
    </lineage>
</organism>
<evidence type="ECO:0000313" key="1">
    <source>
        <dbReference type="Proteomes" id="UP000515121"/>
    </source>
</evidence>
<dbReference type="OrthoDB" id="1929441at2759"/>
<dbReference type="PANTHER" id="PTHR35767">
    <property type="entry name" value="HAPLESS PROTEIN"/>
    <property type="match status" value="1"/>
</dbReference>
<gene>
    <name evidence="2" type="primary">LOC111307259</name>
</gene>
<name>A0A6P6A862_DURZI</name>
<dbReference type="RefSeq" id="XP_022761012.1">
    <property type="nucleotide sequence ID" value="XM_022905277.1"/>
</dbReference>